<name>A0AAE0FRM2_9CHLO</name>
<evidence type="ECO:0000313" key="8">
    <source>
        <dbReference type="Proteomes" id="UP001190700"/>
    </source>
</evidence>
<evidence type="ECO:0000256" key="2">
    <source>
        <dbReference type="ARBA" id="ARBA00005852"/>
    </source>
</evidence>
<organism evidence="7 8">
    <name type="scientific">Cymbomonas tetramitiformis</name>
    <dbReference type="NCBI Taxonomy" id="36881"/>
    <lineage>
        <taxon>Eukaryota</taxon>
        <taxon>Viridiplantae</taxon>
        <taxon>Chlorophyta</taxon>
        <taxon>Pyramimonadophyceae</taxon>
        <taxon>Pyramimonadales</taxon>
        <taxon>Pyramimonadaceae</taxon>
        <taxon>Cymbomonas</taxon>
    </lineage>
</organism>
<dbReference type="Proteomes" id="UP001190700">
    <property type="component" value="Unassembled WGS sequence"/>
</dbReference>
<evidence type="ECO:0000256" key="3">
    <source>
        <dbReference type="ARBA" id="ARBA00022692"/>
    </source>
</evidence>
<gene>
    <name evidence="7" type="ORF">CYMTET_26785</name>
</gene>
<feature type="transmembrane region" description="Helical" evidence="6">
    <location>
        <begin position="130"/>
        <end position="149"/>
    </location>
</feature>
<evidence type="ECO:0000256" key="4">
    <source>
        <dbReference type="ARBA" id="ARBA00022989"/>
    </source>
</evidence>
<keyword evidence="3 6" id="KW-0812">Transmembrane</keyword>
<dbReference type="PANTHER" id="PTHR33596">
    <property type="entry name" value="COLD-REGULATED 413 PLASMA MEMBRANE PROTEIN 2"/>
    <property type="match status" value="1"/>
</dbReference>
<evidence type="ECO:0000256" key="6">
    <source>
        <dbReference type="SAM" id="Phobius"/>
    </source>
</evidence>
<dbReference type="PANTHER" id="PTHR33596:SF17">
    <property type="entry name" value="COLD-REGULATED 413 INNER MEMBRANE PROTEIN 1, CHLOROPLASTIC-RELATED"/>
    <property type="match status" value="1"/>
</dbReference>
<comment type="similarity">
    <text evidence="2">Belongs to the Cold-regulated 413 protein family.</text>
</comment>
<evidence type="ECO:0000313" key="7">
    <source>
        <dbReference type="EMBL" id="KAK3264477.1"/>
    </source>
</evidence>
<proteinExistence type="inferred from homology"/>
<sequence>KSLLGTAAIKGMIAHHCATKLTVAPGVARTSRLSLHKLKHRCARNCFSDRLQAQRPLCVAPLGGNARPVDARGFRAPGHPPVSADFNSGQAKTQRQARRSIMTNAHVALGTAEVACVAAGLLAFAKAARLDLLLVIVLLTLPGNFVAALRGEPAHFIAFAALLAKQFLSGWPAELNEPLLVMLLFITAPVEVLRWRVAPLAVLLTAGLAGFLTYKYVEKTGVSNCMSTGKRAFVTAGHALLFFATIACALRVL</sequence>
<protein>
    <submittedName>
        <fullName evidence="7">Uncharacterized protein</fullName>
    </submittedName>
</protein>
<accession>A0AAE0FRM2</accession>
<feature type="transmembrane region" description="Helical" evidence="6">
    <location>
        <begin position="232"/>
        <end position="252"/>
    </location>
</feature>
<evidence type="ECO:0000256" key="5">
    <source>
        <dbReference type="ARBA" id="ARBA00023136"/>
    </source>
</evidence>
<comment type="subcellular location">
    <subcellularLocation>
        <location evidence="1">Membrane</location>
        <topology evidence="1">Multi-pass membrane protein</topology>
    </subcellularLocation>
</comment>
<keyword evidence="5 6" id="KW-0472">Membrane</keyword>
<dbReference type="GO" id="GO:0016020">
    <property type="term" value="C:membrane"/>
    <property type="evidence" value="ECO:0007669"/>
    <property type="project" value="UniProtKB-SubCell"/>
</dbReference>
<dbReference type="Pfam" id="PF05562">
    <property type="entry name" value="WCOR413"/>
    <property type="match status" value="1"/>
</dbReference>
<evidence type="ECO:0000256" key="1">
    <source>
        <dbReference type="ARBA" id="ARBA00004141"/>
    </source>
</evidence>
<reference evidence="7 8" key="1">
    <citation type="journal article" date="2015" name="Genome Biol. Evol.">
        <title>Comparative Genomics of a Bacterivorous Green Alga Reveals Evolutionary Causalities and Consequences of Phago-Mixotrophic Mode of Nutrition.</title>
        <authorList>
            <person name="Burns J.A."/>
            <person name="Paasch A."/>
            <person name="Narechania A."/>
            <person name="Kim E."/>
        </authorList>
    </citation>
    <scope>NUCLEOTIDE SEQUENCE [LARGE SCALE GENOMIC DNA]</scope>
    <source>
        <strain evidence="7 8">PLY_AMNH</strain>
    </source>
</reference>
<dbReference type="InterPro" id="IPR008892">
    <property type="entry name" value="COR413"/>
</dbReference>
<dbReference type="EMBL" id="LGRX02014526">
    <property type="protein sequence ID" value="KAK3264477.1"/>
    <property type="molecule type" value="Genomic_DNA"/>
</dbReference>
<comment type="caution">
    <text evidence="7">The sequence shown here is derived from an EMBL/GenBank/DDBJ whole genome shotgun (WGS) entry which is preliminary data.</text>
</comment>
<feature type="non-terminal residue" evidence="7">
    <location>
        <position position="1"/>
    </location>
</feature>
<feature type="transmembrane region" description="Helical" evidence="6">
    <location>
        <begin position="105"/>
        <end position="124"/>
    </location>
</feature>
<dbReference type="AlphaFoldDB" id="A0AAE0FRM2"/>
<keyword evidence="8" id="KW-1185">Reference proteome</keyword>
<feature type="transmembrane region" description="Helical" evidence="6">
    <location>
        <begin position="193"/>
        <end position="212"/>
    </location>
</feature>
<keyword evidence="4 6" id="KW-1133">Transmembrane helix</keyword>